<dbReference type="Proteomes" id="UP000077266">
    <property type="component" value="Unassembled WGS sequence"/>
</dbReference>
<reference evidence="1 2" key="1">
    <citation type="journal article" date="2016" name="Mol. Biol. Evol.">
        <title>Comparative Genomics of Early-Diverging Mushroom-Forming Fungi Provides Insights into the Origins of Lignocellulose Decay Capabilities.</title>
        <authorList>
            <person name="Nagy L.G."/>
            <person name="Riley R."/>
            <person name="Tritt A."/>
            <person name="Adam C."/>
            <person name="Daum C."/>
            <person name="Floudas D."/>
            <person name="Sun H."/>
            <person name="Yadav J.S."/>
            <person name="Pangilinan J."/>
            <person name="Larsson K.H."/>
            <person name="Matsuura K."/>
            <person name="Barry K."/>
            <person name="Labutti K."/>
            <person name="Kuo R."/>
            <person name="Ohm R.A."/>
            <person name="Bhattacharya S.S."/>
            <person name="Shirouzu T."/>
            <person name="Yoshinaga Y."/>
            <person name="Martin F.M."/>
            <person name="Grigoriev I.V."/>
            <person name="Hibbett D.S."/>
        </authorList>
    </citation>
    <scope>NUCLEOTIDE SEQUENCE [LARGE SCALE GENOMIC DNA]</scope>
    <source>
        <strain evidence="1 2">HHB12029</strain>
    </source>
</reference>
<protein>
    <submittedName>
        <fullName evidence="1">Uncharacterized protein</fullName>
    </submittedName>
</protein>
<keyword evidence="2" id="KW-1185">Reference proteome</keyword>
<dbReference type="EMBL" id="KV426853">
    <property type="protein sequence ID" value="KZV78539.1"/>
    <property type="molecule type" value="Genomic_DNA"/>
</dbReference>
<accession>A0A165Z1G2</accession>
<proteinExistence type="predicted"/>
<name>A0A165Z1G2_EXIGL</name>
<dbReference type="AlphaFoldDB" id="A0A165Z1G2"/>
<dbReference type="InParanoid" id="A0A165Z1G2"/>
<sequence length="53" mass="5807">MDMDALTSPYPPRMSSPARIPARLIRFAAPAQTAYVRPQPAPRAYPTHTGTNP</sequence>
<evidence type="ECO:0000313" key="1">
    <source>
        <dbReference type="EMBL" id="KZV78539.1"/>
    </source>
</evidence>
<organism evidence="1 2">
    <name type="scientific">Exidia glandulosa HHB12029</name>
    <dbReference type="NCBI Taxonomy" id="1314781"/>
    <lineage>
        <taxon>Eukaryota</taxon>
        <taxon>Fungi</taxon>
        <taxon>Dikarya</taxon>
        <taxon>Basidiomycota</taxon>
        <taxon>Agaricomycotina</taxon>
        <taxon>Agaricomycetes</taxon>
        <taxon>Auriculariales</taxon>
        <taxon>Exidiaceae</taxon>
        <taxon>Exidia</taxon>
    </lineage>
</organism>
<evidence type="ECO:0000313" key="2">
    <source>
        <dbReference type="Proteomes" id="UP000077266"/>
    </source>
</evidence>
<gene>
    <name evidence="1" type="ORF">EXIGLDRAFT_737464</name>
</gene>